<name>A0ABW0DXG7_9ACTN</name>
<dbReference type="RefSeq" id="WP_344555172.1">
    <property type="nucleotide sequence ID" value="NZ_BAAATG010000001.1"/>
</dbReference>
<evidence type="ECO:0000313" key="3">
    <source>
        <dbReference type="Proteomes" id="UP001596035"/>
    </source>
</evidence>
<evidence type="ECO:0000313" key="2">
    <source>
        <dbReference type="EMBL" id="MFC5242222.1"/>
    </source>
</evidence>
<gene>
    <name evidence="2" type="ORF">ACFPWV_20280</name>
</gene>
<comment type="caution">
    <text evidence="2">The sequence shown here is derived from an EMBL/GenBank/DDBJ whole genome shotgun (WGS) entry which is preliminary data.</text>
</comment>
<dbReference type="EMBL" id="JBHSKN010000018">
    <property type="protein sequence ID" value="MFC5242222.1"/>
    <property type="molecule type" value="Genomic_DNA"/>
</dbReference>
<feature type="compositionally biased region" description="Basic and acidic residues" evidence="1">
    <location>
        <begin position="41"/>
        <end position="54"/>
    </location>
</feature>
<keyword evidence="3" id="KW-1185">Reference proteome</keyword>
<proteinExistence type="predicted"/>
<feature type="region of interest" description="Disordered" evidence="1">
    <location>
        <begin position="1"/>
        <end position="88"/>
    </location>
</feature>
<dbReference type="Proteomes" id="UP001596035">
    <property type="component" value="Unassembled WGS sequence"/>
</dbReference>
<reference evidence="3" key="1">
    <citation type="journal article" date="2019" name="Int. J. Syst. Evol. Microbiol.">
        <title>The Global Catalogue of Microorganisms (GCM) 10K type strain sequencing project: providing services to taxonomists for standard genome sequencing and annotation.</title>
        <authorList>
            <consortium name="The Broad Institute Genomics Platform"/>
            <consortium name="The Broad Institute Genome Sequencing Center for Infectious Disease"/>
            <person name="Wu L."/>
            <person name="Ma J."/>
        </authorList>
    </citation>
    <scope>NUCLEOTIDE SEQUENCE [LARGE SCALE GENOMIC DNA]</scope>
    <source>
        <strain evidence="3">CGMCC 4.7131</strain>
    </source>
</reference>
<organism evidence="2 3">
    <name type="scientific">Streptomyces atrovirens</name>
    <dbReference type="NCBI Taxonomy" id="285556"/>
    <lineage>
        <taxon>Bacteria</taxon>
        <taxon>Bacillati</taxon>
        <taxon>Actinomycetota</taxon>
        <taxon>Actinomycetes</taxon>
        <taxon>Kitasatosporales</taxon>
        <taxon>Streptomycetaceae</taxon>
        <taxon>Streptomyces</taxon>
    </lineage>
</organism>
<feature type="compositionally biased region" description="Polar residues" evidence="1">
    <location>
        <begin position="1"/>
        <end position="12"/>
    </location>
</feature>
<evidence type="ECO:0000256" key="1">
    <source>
        <dbReference type="SAM" id="MobiDB-lite"/>
    </source>
</evidence>
<sequence length="88" mass="9094">MHITGSGNQINTGRVGGDQRQIHISGSTPEAAQHLATAQAKLEEMTAALEEHATELSNPDLARRSKDTGEGQGWTPATGGTVPGTSVC</sequence>
<accession>A0ABW0DXG7</accession>
<protein>
    <submittedName>
        <fullName evidence="2">Uncharacterized protein</fullName>
    </submittedName>
</protein>